<gene>
    <name evidence="10" type="ORF">NCTC13337_02145</name>
</gene>
<dbReference type="GO" id="GO:0003677">
    <property type="term" value="F:DNA binding"/>
    <property type="evidence" value="ECO:0007669"/>
    <property type="project" value="UniProtKB-KW"/>
</dbReference>
<dbReference type="GO" id="GO:0016787">
    <property type="term" value="F:hydrolase activity"/>
    <property type="evidence" value="ECO:0007669"/>
    <property type="project" value="UniProtKB-KW"/>
</dbReference>
<keyword evidence="4" id="KW-0378">Hydrolase</keyword>
<keyword evidence="11" id="KW-1185">Reference proteome</keyword>
<keyword evidence="6" id="KW-0051">Antiviral defense</keyword>
<sequence>MRKTLIQYQDHDTKILEQQQRNIAHADTIDTLRGYEGTATHDYYQHLGALLKKTPFQFTHRNRRPPKDPFNVLLSYGYQHLYQYLHSLLLSLSLNPDRGYMHRSQSKHIALCSDLIEPFRHLIERAAITVIRRKQIRPEHFYYRQDACYLTGEGSQTYSKHLSRLFETRIGHADINKPRYIECLYKQAVSFKRHLQAPEKATFTAYRE</sequence>
<keyword evidence="2" id="KW-0479">Metal-binding</keyword>
<dbReference type="CDD" id="cd09634">
    <property type="entry name" value="Cas1_I-II-III"/>
    <property type="match status" value="1"/>
</dbReference>
<dbReference type="GO" id="GO:0046872">
    <property type="term" value="F:metal ion binding"/>
    <property type="evidence" value="ECO:0007669"/>
    <property type="project" value="UniProtKB-KW"/>
</dbReference>
<evidence type="ECO:0000256" key="1">
    <source>
        <dbReference type="ARBA" id="ARBA00022722"/>
    </source>
</evidence>
<evidence type="ECO:0000256" key="6">
    <source>
        <dbReference type="ARBA" id="ARBA00023118"/>
    </source>
</evidence>
<accession>A0A380MYF9</accession>
<dbReference type="InterPro" id="IPR002729">
    <property type="entry name" value="CRISPR-assoc_Cas1"/>
</dbReference>
<dbReference type="AlphaFoldDB" id="A0A380MYF9"/>
<organism evidence="10 11">
    <name type="scientific">Suttonella ornithocola</name>
    <dbReference type="NCBI Taxonomy" id="279832"/>
    <lineage>
        <taxon>Bacteria</taxon>
        <taxon>Pseudomonadati</taxon>
        <taxon>Pseudomonadota</taxon>
        <taxon>Gammaproteobacteria</taxon>
        <taxon>Cardiobacteriales</taxon>
        <taxon>Cardiobacteriaceae</taxon>
        <taxon>Suttonella</taxon>
    </lineage>
</organism>
<dbReference type="PANTHER" id="PTHR34353:SF2">
    <property type="entry name" value="CRISPR-ASSOCIATED ENDONUCLEASE CAS1 1"/>
    <property type="match status" value="1"/>
</dbReference>
<dbReference type="InterPro" id="IPR050646">
    <property type="entry name" value="Cas1"/>
</dbReference>
<keyword evidence="7" id="KW-0238">DNA-binding</keyword>
<evidence type="ECO:0000256" key="8">
    <source>
        <dbReference type="ARBA" id="ARBA00023211"/>
    </source>
</evidence>
<comment type="subunit">
    <text evidence="9">Homodimer, forms a heterotetramer with a Cas2 homodimer.</text>
</comment>
<evidence type="ECO:0000313" key="10">
    <source>
        <dbReference type="EMBL" id="SUO97056.1"/>
    </source>
</evidence>
<dbReference type="EMBL" id="UHIC01000001">
    <property type="protein sequence ID" value="SUO97056.1"/>
    <property type="molecule type" value="Genomic_DNA"/>
</dbReference>
<name>A0A380MYF9_9GAMM</name>
<evidence type="ECO:0000256" key="7">
    <source>
        <dbReference type="ARBA" id="ARBA00023125"/>
    </source>
</evidence>
<evidence type="ECO:0000313" key="11">
    <source>
        <dbReference type="Proteomes" id="UP000254601"/>
    </source>
</evidence>
<dbReference type="NCBIfam" id="TIGR00287">
    <property type="entry name" value="cas1"/>
    <property type="match status" value="1"/>
</dbReference>
<evidence type="ECO:0000256" key="9">
    <source>
        <dbReference type="ARBA" id="ARBA00038592"/>
    </source>
</evidence>
<evidence type="ECO:0000256" key="5">
    <source>
        <dbReference type="ARBA" id="ARBA00022842"/>
    </source>
</evidence>
<evidence type="ECO:0000256" key="4">
    <source>
        <dbReference type="ARBA" id="ARBA00022801"/>
    </source>
</evidence>
<keyword evidence="3 10" id="KW-0255">Endonuclease</keyword>
<dbReference type="GO" id="GO:0051607">
    <property type="term" value="P:defense response to virus"/>
    <property type="evidence" value="ECO:0007669"/>
    <property type="project" value="UniProtKB-KW"/>
</dbReference>
<keyword evidence="1" id="KW-0540">Nuclease</keyword>
<reference evidence="10 11" key="1">
    <citation type="submission" date="2018-06" db="EMBL/GenBank/DDBJ databases">
        <authorList>
            <consortium name="Pathogen Informatics"/>
            <person name="Doyle S."/>
        </authorList>
    </citation>
    <scope>NUCLEOTIDE SEQUENCE [LARGE SCALE GENOMIC DNA]</scope>
    <source>
        <strain evidence="10 11">NCTC13337</strain>
    </source>
</reference>
<dbReference type="Proteomes" id="UP000254601">
    <property type="component" value="Unassembled WGS sequence"/>
</dbReference>
<proteinExistence type="predicted"/>
<dbReference type="Pfam" id="PF01867">
    <property type="entry name" value="Cas_Cas1"/>
    <property type="match status" value="1"/>
</dbReference>
<keyword evidence="8" id="KW-0464">Manganese</keyword>
<dbReference type="GO" id="GO:0004519">
    <property type="term" value="F:endonuclease activity"/>
    <property type="evidence" value="ECO:0007669"/>
    <property type="project" value="UniProtKB-KW"/>
</dbReference>
<dbReference type="GO" id="GO:0043571">
    <property type="term" value="P:maintenance of CRISPR repeat elements"/>
    <property type="evidence" value="ECO:0007669"/>
    <property type="project" value="InterPro"/>
</dbReference>
<evidence type="ECO:0000256" key="2">
    <source>
        <dbReference type="ARBA" id="ARBA00022723"/>
    </source>
</evidence>
<keyword evidence="5" id="KW-0460">Magnesium</keyword>
<dbReference type="InterPro" id="IPR042206">
    <property type="entry name" value="CRISPR-assoc_Cas1_C"/>
</dbReference>
<evidence type="ECO:0000256" key="3">
    <source>
        <dbReference type="ARBA" id="ARBA00022759"/>
    </source>
</evidence>
<dbReference type="Gene3D" id="1.20.120.920">
    <property type="entry name" value="CRISPR-associated endonuclease Cas1, C-terminal domain"/>
    <property type="match status" value="1"/>
</dbReference>
<dbReference type="PANTHER" id="PTHR34353">
    <property type="entry name" value="CRISPR-ASSOCIATED ENDONUCLEASE CAS1 1"/>
    <property type="match status" value="1"/>
</dbReference>
<protein>
    <submittedName>
        <fullName evidence="10">CRISPR-associated endonuclease Cas1</fullName>
    </submittedName>
</protein>